<accession>A0A8B8FLM2</accession>
<dbReference type="RefSeq" id="XP_025411240.1">
    <property type="nucleotide sequence ID" value="XM_025555455.1"/>
</dbReference>
<dbReference type="Proteomes" id="UP000694846">
    <property type="component" value="Unplaced"/>
</dbReference>
<name>A0A8B8FLM2_9HEMI</name>
<evidence type="ECO:0000256" key="2">
    <source>
        <dbReference type="SAM" id="SignalP"/>
    </source>
</evidence>
<evidence type="ECO:0000259" key="3">
    <source>
        <dbReference type="SMART" id="SM00703"/>
    </source>
</evidence>
<feature type="transmembrane region" description="Helical" evidence="1">
    <location>
        <begin position="464"/>
        <end position="483"/>
    </location>
</feature>
<reference evidence="5" key="1">
    <citation type="submission" date="2025-08" db="UniProtKB">
        <authorList>
            <consortium name="RefSeq"/>
        </authorList>
    </citation>
    <scope>IDENTIFICATION</scope>
    <source>
        <tissue evidence="5">Whole body</tissue>
    </source>
</reference>
<feature type="signal peptide" evidence="2">
    <location>
        <begin position="1"/>
        <end position="23"/>
    </location>
</feature>
<feature type="transmembrane region" description="Helical" evidence="1">
    <location>
        <begin position="514"/>
        <end position="531"/>
    </location>
</feature>
<organism evidence="4 5">
    <name type="scientific">Sipha flava</name>
    <name type="common">yellow sugarcane aphid</name>
    <dbReference type="NCBI Taxonomy" id="143950"/>
    <lineage>
        <taxon>Eukaryota</taxon>
        <taxon>Metazoa</taxon>
        <taxon>Ecdysozoa</taxon>
        <taxon>Arthropoda</taxon>
        <taxon>Hexapoda</taxon>
        <taxon>Insecta</taxon>
        <taxon>Pterygota</taxon>
        <taxon>Neoptera</taxon>
        <taxon>Paraneoptera</taxon>
        <taxon>Hemiptera</taxon>
        <taxon>Sternorrhyncha</taxon>
        <taxon>Aphidomorpha</taxon>
        <taxon>Aphidoidea</taxon>
        <taxon>Aphididae</taxon>
        <taxon>Sipha</taxon>
    </lineage>
</organism>
<keyword evidence="1" id="KW-1133">Transmembrane helix</keyword>
<dbReference type="GO" id="GO:0016747">
    <property type="term" value="F:acyltransferase activity, transferring groups other than amino-acyl groups"/>
    <property type="evidence" value="ECO:0007669"/>
    <property type="project" value="InterPro"/>
</dbReference>
<feature type="domain" description="Nose resistant-to-fluoxetine protein N-terminal" evidence="3">
    <location>
        <begin position="54"/>
        <end position="209"/>
    </location>
</feature>
<dbReference type="Pfam" id="PF20146">
    <property type="entry name" value="NRF"/>
    <property type="match status" value="1"/>
</dbReference>
<dbReference type="GeneID" id="112684129"/>
<dbReference type="InterPro" id="IPR006621">
    <property type="entry name" value="Nose-resist-to-fluoxetine_N"/>
</dbReference>
<feature type="transmembrane region" description="Helical" evidence="1">
    <location>
        <begin position="368"/>
        <end position="390"/>
    </location>
</feature>
<feature type="transmembrane region" description="Helical" evidence="1">
    <location>
        <begin position="615"/>
        <end position="636"/>
    </location>
</feature>
<feature type="transmembrane region" description="Helical" evidence="1">
    <location>
        <begin position="285"/>
        <end position="307"/>
    </location>
</feature>
<feature type="transmembrane region" description="Helical" evidence="1">
    <location>
        <begin position="327"/>
        <end position="347"/>
    </location>
</feature>
<evidence type="ECO:0000256" key="1">
    <source>
        <dbReference type="SAM" id="Phobius"/>
    </source>
</evidence>
<feature type="transmembrane region" description="Helical" evidence="1">
    <location>
        <begin position="656"/>
        <end position="675"/>
    </location>
</feature>
<dbReference type="PANTHER" id="PTHR11161">
    <property type="entry name" value="O-ACYLTRANSFERASE"/>
    <property type="match status" value="1"/>
</dbReference>
<feature type="transmembrane region" description="Helical" evidence="1">
    <location>
        <begin position="434"/>
        <end position="455"/>
    </location>
</feature>
<keyword evidence="4" id="KW-1185">Reference proteome</keyword>
<proteinExistence type="predicted"/>
<protein>
    <submittedName>
        <fullName evidence="5">Nose resistant to fluoxetine protein 6-like isoform X1</fullName>
    </submittedName>
</protein>
<dbReference type="PANTHER" id="PTHR11161:SF71">
    <property type="entry name" value="NOSE RESISTANT-TO-FLUOXETINE PROTEIN N-TERMINAL DOMAIN-CONTAINING PROTEIN"/>
    <property type="match status" value="1"/>
</dbReference>
<feature type="transmembrane region" description="Helical" evidence="1">
    <location>
        <begin position="543"/>
        <end position="563"/>
    </location>
</feature>
<feature type="transmembrane region" description="Helical" evidence="1">
    <location>
        <begin position="583"/>
        <end position="608"/>
    </location>
</feature>
<dbReference type="SMART" id="SM00703">
    <property type="entry name" value="NRF"/>
    <property type="match status" value="1"/>
</dbReference>
<keyword evidence="1" id="KW-0472">Membrane</keyword>
<keyword evidence="1" id="KW-0812">Transmembrane</keyword>
<dbReference type="OrthoDB" id="10006435at2759"/>
<gene>
    <name evidence="5" type="primary">LOC112684129</name>
</gene>
<sequence>MFYPSLRLVVVLIVAVMLVQINGQTNNTQMQPQLWASDLFYRALANFTVRNIGSTACRKQSEMYDRNLRNHTNWAVRMAESWTRHPNGFLSGNTFHMGFYDECIDIHHPVKGQYCLSEIKLIPSAENTISHNEVHNRNNIGSYYAWQNVLGWINYPDQIPRNVLNLGICIPASCSSSDLQKTLQNELDKVFLPEQINTVVKIDPILCTVKEDMYPYSIAFHITSAILVVLIFLCCVITIYQYTNISCRKDTPKKTNDIHSVLYSFSFIESGKDLLKYDKNNELNLINGIKLLTMMFILLGHRFMYLGGNPMTNVKIVENMYINGPDILLTCMNLVDPFFFMSGYLIYITITPVFQKSGPIWMKIVYPIIYRVVRMLPTYCMIMAITANIIPHLGDGPLWPQNTWKEAELCKNYWWTNVLFISNFFDSKYQCLLVSWYLSCDIQFFIIGVITVCVYTKNEKYGKYLIGILIGVSLFLPFVITYVRKIDGILKVDLPFLNNPRGSTVFNQTYREPYLRAIPFIFGLAMGFIGQKLKESKFKFSQITVYAGSILITLVCVCIQLLGAEFYKYDRLYSPIEHALYATLSHCTWTTIGAWITICHLTTGYGLLSKIFTNRLCVILGRLSYSVFLINLPLMQMSQSSQRQPTYLSAKTLLELSIFDSFKCYLMSLILYMVVEGPFGNLTKHLFGRRKKDISSNTIELPIEQVICIDISKENSSKL</sequence>
<feature type="transmembrane region" description="Helical" evidence="1">
    <location>
        <begin position="218"/>
        <end position="240"/>
    </location>
</feature>
<dbReference type="AlphaFoldDB" id="A0A8B8FLM2"/>
<dbReference type="Pfam" id="PF01757">
    <property type="entry name" value="Acyl_transf_3"/>
    <property type="match status" value="1"/>
</dbReference>
<keyword evidence="2" id="KW-0732">Signal</keyword>
<evidence type="ECO:0000313" key="4">
    <source>
        <dbReference type="Proteomes" id="UP000694846"/>
    </source>
</evidence>
<dbReference type="InterPro" id="IPR002656">
    <property type="entry name" value="Acyl_transf_3_dom"/>
</dbReference>
<evidence type="ECO:0000313" key="5">
    <source>
        <dbReference type="RefSeq" id="XP_025411240.1"/>
    </source>
</evidence>
<dbReference type="InterPro" id="IPR052728">
    <property type="entry name" value="O2_lipid_transport_reg"/>
</dbReference>
<feature type="chain" id="PRO_5034657704" evidence="2">
    <location>
        <begin position="24"/>
        <end position="719"/>
    </location>
</feature>